<evidence type="ECO:0000256" key="7">
    <source>
        <dbReference type="ARBA" id="ARBA00029443"/>
    </source>
</evidence>
<dbReference type="Gene3D" id="3.30.559.30">
    <property type="entry name" value="Nonribosomal peptide synthetase, condensation domain"/>
    <property type="match status" value="2"/>
</dbReference>
<dbReference type="SUPFAM" id="SSF56801">
    <property type="entry name" value="Acetyl-CoA synthetase-like"/>
    <property type="match status" value="1"/>
</dbReference>
<dbReference type="SMART" id="SM00827">
    <property type="entry name" value="PKS_AT"/>
    <property type="match status" value="1"/>
</dbReference>
<dbReference type="InterPro" id="IPR020806">
    <property type="entry name" value="PKS_PP-bd"/>
</dbReference>
<dbReference type="Pfam" id="PF02801">
    <property type="entry name" value="Ketoacyl-synt_C"/>
    <property type="match status" value="1"/>
</dbReference>
<dbReference type="Gene3D" id="3.30.559.10">
    <property type="entry name" value="Chloramphenicol acetyltransferase-like domain"/>
    <property type="match status" value="2"/>
</dbReference>
<feature type="domain" description="Ketosynthase family 3 (KS3)" evidence="10">
    <location>
        <begin position="2"/>
        <end position="425"/>
    </location>
</feature>
<dbReference type="SMART" id="SM00825">
    <property type="entry name" value="PKS_KS"/>
    <property type="match status" value="1"/>
</dbReference>
<dbReference type="PROSITE" id="PS50075">
    <property type="entry name" value="CARRIER"/>
    <property type="match status" value="2"/>
</dbReference>
<dbReference type="InterPro" id="IPR001227">
    <property type="entry name" value="Ac_transferase_dom_sf"/>
</dbReference>
<dbReference type="InterPro" id="IPR016039">
    <property type="entry name" value="Thiolase-like"/>
</dbReference>
<dbReference type="GO" id="GO:0044550">
    <property type="term" value="P:secondary metabolite biosynthetic process"/>
    <property type="evidence" value="ECO:0007669"/>
    <property type="project" value="TreeGrafter"/>
</dbReference>
<evidence type="ECO:0000256" key="8">
    <source>
        <dbReference type="SAM" id="MobiDB-lite"/>
    </source>
</evidence>
<dbReference type="GO" id="GO:0043041">
    <property type="term" value="P:amino acid activation for nonribosomal peptide biosynthetic process"/>
    <property type="evidence" value="ECO:0007669"/>
    <property type="project" value="TreeGrafter"/>
</dbReference>
<dbReference type="InterPro" id="IPR000873">
    <property type="entry name" value="AMP-dep_synth/lig_dom"/>
</dbReference>
<dbReference type="GO" id="GO:0004315">
    <property type="term" value="F:3-oxoacyl-[acyl-carrier-protein] synthase activity"/>
    <property type="evidence" value="ECO:0007669"/>
    <property type="project" value="InterPro"/>
</dbReference>
<dbReference type="Pfam" id="PF00668">
    <property type="entry name" value="Condensation"/>
    <property type="match status" value="2"/>
</dbReference>
<dbReference type="InterPro" id="IPR016036">
    <property type="entry name" value="Malonyl_transacylase_ACP-bd"/>
</dbReference>
<dbReference type="CDD" id="cd19531">
    <property type="entry name" value="LCL_NRPS-like"/>
    <property type="match status" value="1"/>
</dbReference>
<dbReference type="Gene3D" id="3.30.70.3290">
    <property type="match status" value="1"/>
</dbReference>
<dbReference type="InterPro" id="IPR032821">
    <property type="entry name" value="PKS_assoc"/>
</dbReference>
<dbReference type="PATRIC" id="fig|1160718.3.peg.5354"/>
<dbReference type="InterPro" id="IPR023213">
    <property type="entry name" value="CAT-like_dom_sf"/>
</dbReference>
<dbReference type="CDD" id="cd00833">
    <property type="entry name" value="PKS"/>
    <property type="match status" value="1"/>
</dbReference>
<evidence type="ECO:0000259" key="9">
    <source>
        <dbReference type="PROSITE" id="PS50075"/>
    </source>
</evidence>
<reference evidence="11" key="1">
    <citation type="journal article" date="2012" name="J. Bacteriol.">
        <title>Genome Sequence of Streptomyces auratus Strain AGR0001, a Phoslactomycin-Producing Actinomycete.</title>
        <authorList>
            <person name="Han X."/>
            <person name="Li M."/>
            <person name="Ding Z."/>
            <person name="Zhao J."/>
            <person name="Ji K."/>
            <person name="Wen M."/>
            <person name="Lu T."/>
        </authorList>
    </citation>
    <scope>NUCLEOTIDE SEQUENCE [LARGE SCALE GENOMIC DNA]</scope>
    <source>
        <strain evidence="11">AGR0001</strain>
    </source>
</reference>
<dbReference type="NCBIfam" id="TIGR01733">
    <property type="entry name" value="AA-adenyl-dom"/>
    <property type="match status" value="1"/>
</dbReference>
<dbReference type="CDD" id="cd17643">
    <property type="entry name" value="A_NRPS_Cytc1-like"/>
    <property type="match status" value="1"/>
</dbReference>
<keyword evidence="13" id="KW-1185">Reference proteome</keyword>
<dbReference type="Pfam" id="PF00550">
    <property type="entry name" value="PP-binding"/>
    <property type="match status" value="2"/>
</dbReference>
<feature type="region of interest" description="Disordered" evidence="8">
    <location>
        <begin position="579"/>
        <end position="598"/>
    </location>
</feature>
<dbReference type="eggNOG" id="COG3321">
    <property type="taxonomic scope" value="Bacteria"/>
</dbReference>
<dbReference type="RefSeq" id="WP_006606794.1">
    <property type="nucleotide sequence ID" value="NZ_CP072931.1"/>
</dbReference>
<keyword evidence="6" id="KW-0012">Acyltransferase</keyword>
<proteinExistence type="inferred from homology"/>
<dbReference type="SUPFAM" id="SSF55048">
    <property type="entry name" value="Probable ACP-binding domain of malonyl-CoA ACP transacylase"/>
    <property type="match status" value="1"/>
</dbReference>
<dbReference type="PANTHER" id="PTHR45527">
    <property type="entry name" value="NONRIBOSOMAL PEPTIDE SYNTHETASE"/>
    <property type="match status" value="1"/>
</dbReference>
<dbReference type="OrthoDB" id="2472181at2"/>
<evidence type="ECO:0000259" key="10">
    <source>
        <dbReference type="PROSITE" id="PS52004"/>
    </source>
</evidence>
<feature type="region of interest" description="Disordered" evidence="8">
    <location>
        <begin position="1964"/>
        <end position="1986"/>
    </location>
</feature>
<dbReference type="PROSITE" id="PS00455">
    <property type="entry name" value="AMP_BINDING"/>
    <property type="match status" value="1"/>
</dbReference>
<feature type="region of interest" description="Disordered" evidence="8">
    <location>
        <begin position="893"/>
        <end position="916"/>
    </location>
</feature>
<dbReference type="PANTHER" id="PTHR45527:SF1">
    <property type="entry name" value="FATTY ACID SYNTHASE"/>
    <property type="match status" value="1"/>
</dbReference>
<dbReference type="InterPro" id="IPR018201">
    <property type="entry name" value="Ketoacyl_synth_AS"/>
</dbReference>
<dbReference type="SUPFAM" id="SSF52151">
    <property type="entry name" value="FabD/lysophospholipase-like"/>
    <property type="match status" value="1"/>
</dbReference>
<feature type="domain" description="Carrier" evidence="9">
    <location>
        <begin position="1984"/>
        <end position="2059"/>
    </location>
</feature>
<dbReference type="InterPro" id="IPR014043">
    <property type="entry name" value="Acyl_transferase_dom"/>
</dbReference>
<dbReference type="InterPro" id="IPR009081">
    <property type="entry name" value="PP-bd_ACP"/>
</dbReference>
<dbReference type="GO" id="GO:0006633">
    <property type="term" value="P:fatty acid biosynthetic process"/>
    <property type="evidence" value="ECO:0007669"/>
    <property type="project" value="InterPro"/>
</dbReference>
<evidence type="ECO:0000313" key="13">
    <source>
        <dbReference type="Proteomes" id="UP000009036"/>
    </source>
</evidence>
<dbReference type="EMBL" id="AJGV01000163">
    <property type="protein sequence ID" value="EJJ03921.1"/>
    <property type="molecule type" value="Genomic_DNA"/>
</dbReference>
<evidence type="ECO:0000256" key="6">
    <source>
        <dbReference type="ARBA" id="ARBA00023315"/>
    </source>
</evidence>
<dbReference type="InterPro" id="IPR042099">
    <property type="entry name" value="ANL_N_sf"/>
</dbReference>
<comment type="cofactor">
    <cofactor evidence="1">
        <name>pantetheine 4'-phosphate</name>
        <dbReference type="ChEBI" id="CHEBI:47942"/>
    </cofactor>
</comment>
<dbReference type="Pfam" id="PF00698">
    <property type="entry name" value="Acyl_transf_1"/>
    <property type="match status" value="1"/>
</dbReference>
<keyword evidence="5" id="KW-0045">Antibiotic biosynthesis</keyword>
<feature type="region of interest" description="Disordered" evidence="8">
    <location>
        <begin position="2498"/>
        <end position="2543"/>
    </location>
</feature>
<keyword evidence="3" id="KW-0597">Phosphoprotein</keyword>
<dbReference type="SUPFAM" id="SSF53901">
    <property type="entry name" value="Thiolase-like"/>
    <property type="match status" value="1"/>
</dbReference>
<dbReference type="SUPFAM" id="SSF47336">
    <property type="entry name" value="ACP-like"/>
    <property type="match status" value="2"/>
</dbReference>
<dbReference type="FunFam" id="3.40.50.12780:FF:000012">
    <property type="entry name" value="Non-ribosomal peptide synthetase"/>
    <property type="match status" value="1"/>
</dbReference>
<dbReference type="Gene3D" id="3.30.300.30">
    <property type="match status" value="1"/>
</dbReference>
<dbReference type="Pfam" id="PF00109">
    <property type="entry name" value="ketoacyl-synt"/>
    <property type="match status" value="1"/>
</dbReference>
<dbReference type="PROSITE" id="PS00606">
    <property type="entry name" value="KS3_1"/>
    <property type="match status" value="1"/>
</dbReference>
<dbReference type="InterPro" id="IPR001242">
    <property type="entry name" value="Condensation_dom"/>
</dbReference>
<dbReference type="Pfam" id="PF16197">
    <property type="entry name" value="KAsynt_C_assoc"/>
    <property type="match status" value="1"/>
</dbReference>
<dbReference type="Proteomes" id="UP000009036">
    <property type="component" value="Chromosome"/>
</dbReference>
<dbReference type="InterPro" id="IPR014031">
    <property type="entry name" value="Ketoacyl_synth_C"/>
</dbReference>
<dbReference type="Pfam" id="PF00501">
    <property type="entry name" value="AMP-binding"/>
    <property type="match status" value="1"/>
</dbReference>
<evidence type="ECO:0000256" key="5">
    <source>
        <dbReference type="ARBA" id="ARBA00023194"/>
    </source>
</evidence>
<accession>J1ZQW0</accession>
<keyword evidence="2" id="KW-0596">Phosphopantetheine</keyword>
<dbReference type="SMART" id="SM00823">
    <property type="entry name" value="PKS_PP"/>
    <property type="match status" value="2"/>
</dbReference>
<dbReference type="EMBL" id="CP072931">
    <property type="protein sequence ID" value="QTZ90349.1"/>
    <property type="molecule type" value="Genomic_DNA"/>
</dbReference>
<name>J1ZQW0_9ACTN</name>
<comment type="similarity">
    <text evidence="7">In the C-terminal section; belongs to the NRP synthetase family.</text>
</comment>
<dbReference type="GO" id="GO:0031177">
    <property type="term" value="F:phosphopantetheine binding"/>
    <property type="evidence" value="ECO:0007669"/>
    <property type="project" value="InterPro"/>
</dbReference>
<organism evidence="11">
    <name type="scientific">Streptomyces auratus AGR0001</name>
    <dbReference type="NCBI Taxonomy" id="1160718"/>
    <lineage>
        <taxon>Bacteria</taxon>
        <taxon>Bacillati</taxon>
        <taxon>Actinomycetota</taxon>
        <taxon>Actinomycetes</taxon>
        <taxon>Kitasatosporales</taxon>
        <taxon>Streptomycetaceae</taxon>
        <taxon>Streptomyces</taxon>
    </lineage>
</organism>
<protein>
    <submittedName>
        <fullName evidence="12">Hybrid non-ribosomal peptide synthetase/type I polyketide synthase</fullName>
    </submittedName>
    <submittedName>
        <fullName evidence="11">Non-ribosomal peptide synthetase/polyketide synthase</fullName>
    </submittedName>
</protein>
<dbReference type="GO" id="GO:0005737">
    <property type="term" value="C:cytoplasm"/>
    <property type="evidence" value="ECO:0007669"/>
    <property type="project" value="TreeGrafter"/>
</dbReference>
<reference evidence="12" key="2">
    <citation type="submission" date="2021-04" db="EMBL/GenBank/DDBJ databases">
        <authorList>
            <person name="Wen M.-L."/>
            <person name="Han X.-L."/>
            <person name="Xiong J."/>
        </authorList>
    </citation>
    <scope>NUCLEOTIDE SEQUENCE</scope>
    <source>
        <strain evidence="12">AGR0001</strain>
    </source>
</reference>
<dbReference type="InterPro" id="IPR025110">
    <property type="entry name" value="AMP-bd_C"/>
</dbReference>
<dbReference type="InterPro" id="IPR020845">
    <property type="entry name" value="AMP-binding_CS"/>
</dbReference>
<feature type="compositionally biased region" description="Low complexity" evidence="8">
    <location>
        <begin position="2498"/>
        <end position="2513"/>
    </location>
</feature>
<dbReference type="InterPro" id="IPR020841">
    <property type="entry name" value="PKS_Beta-ketoAc_synthase_dom"/>
</dbReference>
<dbReference type="Gene3D" id="3.40.366.10">
    <property type="entry name" value="Malonyl-Coenzyme A Acyl Carrier Protein, domain 2"/>
    <property type="match status" value="1"/>
</dbReference>
<feature type="domain" description="Carrier" evidence="9">
    <location>
        <begin position="920"/>
        <end position="995"/>
    </location>
</feature>
<evidence type="ECO:0000256" key="4">
    <source>
        <dbReference type="ARBA" id="ARBA00022679"/>
    </source>
</evidence>
<dbReference type="GO" id="GO:0017000">
    <property type="term" value="P:antibiotic biosynthetic process"/>
    <property type="evidence" value="ECO:0007669"/>
    <property type="project" value="UniProtKB-KW"/>
</dbReference>
<dbReference type="InterPro" id="IPR036736">
    <property type="entry name" value="ACP-like_sf"/>
</dbReference>
<sequence>MDHAIAIVGMSGRFPGAADVQAFWANLLAGRSGLTSPSEADLEAAGVPLRVREDPAYVRAAGMLEQIGDFDAEFFGLTPREAQLMDPQQRLFLETAWHALEDSGHRAGAGLPAAVFGGTGANGYLLYNLAPQAWLHDPAHDYSVILGNDKDYLATRTSYKLGLSGPSVTVQTACSTSLVAVALACQSLLDYHCDLALAGGSAVVVPHRTGYLYQESGIASPDGVCRPFDAGANGTVRGSGAGVVVLKRLADAVEDGDTVHAVIRGWAVNNDGAAKAGFTAPSVGAQAEVISLAQQLAEVAPESIGFIEAHGTGTTLGDLVEAEALRQAFDGVGGRCALGSVKASVGHLDAASGVTGLIKAVLAVKHGAVPPTLHFQRPNPALGLEDSRFFVNSEVVDWPVAGGPRRAGVSSLGIGGTNAHVVLEQPPTAPERPRHAPALPVLLPLSARTPEALRQSAARLAVHLDQEGAGTPPADVAHTLVTGRKEFGCRTHVVAATGAEAAAALRTAPEPPEDGAADRPLVMMFPGQGAQHPGMGESLYRSEPVVRDAVDECAGLLRAELGTDLRAVLFPGAECGSTDVPGTHAPGTHVPDSDASRTGEAAALLERTEYTQPALFTVEYALARMWESWGVRPGLMAGHSVGEYVAACLAGVLTLPDALRLVAVRGRLLAAQPAGAMLSVALGEAELRRRLPAELAVAAVNAPRQCTVAGPHAQVAALAAELAADGVRVSRLRTSHAFHSPMVHGAVEPFRQAVAQVRLTPPRIPYISSVTGARITDREATDPGYWARQLVAPVRWQQALSTAAGARATLLEVGPGQSLGALARLGLDPQAGHVIAATLPRPGGDERRAVLEAAGLLWGAGAGVDLTAVNGAAGRRVPLPGYPFQRRRHWIDAPGPAEAGPAPATTPAAEPAEAAGADGVDPAAVRTAVAQAWAEVLLGAPPEETDNFFAQGGQSLIAVQLLSRISQLVKVRLPLQLIFDHPTPRELAVAVAAEALRAAARPDLPIEPADRNGALPLSPAQERLWMIEQLEPGGNAYNVPQTLMLDGALDLAALERSFTALVARHEALRTTVAVSGDAPVQVVAAPYEVLVPVLEPSGAGPDIEAEARAMALAELRRPFDLLAGPLLRAALIRLAPDRHLLVVTMHHLVTDGWSFLVLTRELIELYDAFTGARTPQLPAAPLQAADHAAWQRKLVEGGHLAEQTAFWTEYLAGAPHVLELPIDRPRPAVQRHRGRRHRIEVPAALTRELAALSSAHGTTVFSTLLALFTGLLHAHTGRRDLLVATPVAGRDRAELEGIVGYLVNTVVVRAEFASAGTAAELIDRVRDSSLRALSNPDVPFEHLVQLASAGRQLDRNPLAQVLFTLENRINEDVRLAGLELSPVDLDPEIAQFDLALHMQEQEEGLQGWFEYDDALFTAGTMARLGEHFLEILRRAVADPGQLLSDLVRVPDGVRHTLTEVWNTGTERTAPDASLVDLIARTVAAHPDRPAVVDGTVTWTYAQLAAASDRIAGVLSHRGVGPGDRVGVLLDRGAEQIAALLGVLKTGAAYVPLDPTHPAERLALAVGDSGARLILTRQSLPAGRALGDAVPVLVDSPEVRDAAPEFTARPVAAHSAAYVIYTSGSTGRPKGVEVAHHSVVRLLDVTRRHFGFGPGDVCAQFFSHAFDFSVWEIFGALCHGAALVTVPYWTSRDPDALLRLLAEQRVTVLSQTPSAFQSLIEAQERSAAAPPPLRSVVLGGENLDVGILRPWFDRYGDRAPEIINMYGITETTVHTTYRRITADDVRHTLGTPIGSALPDLSIRLLDPHGALVPIGVPGEICVGGPGLALRYLDRPGLTAERFVPDPFGAQPGARLYRSGDLARYDGDGELYYLGRADHQVQIRGFRVEPGEVQAVLARHPALTGAVVTAVAAPDGGTELVGYPVPLPGTPPPSAADLRDFLRARLPEYMIPTHLVPLDEIPLTANGKTDRTALPAPRREPGTARPAGTPLEKEVCEVWSEVLGRECVGADESFFEIGGNSLSAVRVNHRLAQRFGVGLPLRALFEEPTASAVARHIGAALASAGRADGPPGPLLTDPATPSPLSPEQEGIYLAEQLRPGTSAFHIGAVLRLGGPLDPARFARALAEVMRRQEALRVGFVDTAEGTRMTLEDGLPVPLTVLPPPEPGDREEFLSTLFRQEMNRPFDLRRPPLLRATLVPSGEREHELVLVVHHLICDGWSLGVLLDEISAAYVADGPLPPPPAGYREAAARARARLASGASAADLSWWQEFLDRHRPTAALPALPGAPAHGPYRATRRTMALPAAVRDGVLAACRELGVTPFAYLATVFQTSLAAAGVNAPVLGFPTAGRTPADEGLVGCFIRTAVLPSAARAESFADAVGEVAGHLVAALEHGSVSSDAAAGRRASYHAWFVLQNTPVATSGPGGTSVEPVVQQPTSTKFPLALDVSDTGTELVCWFDFAADVLGDELPQRVADGFRAALTAALADPRAALDAVRAAAAARPAPAARRPGSALRSVSRRGITRSAPSAGRHPQHGHHTQGEESS</sequence>
<dbReference type="InterPro" id="IPR045851">
    <property type="entry name" value="AMP-bd_C_sf"/>
</dbReference>
<dbReference type="Gene3D" id="3.40.50.12780">
    <property type="entry name" value="N-terminal domain of ligase-like"/>
    <property type="match status" value="1"/>
</dbReference>
<dbReference type="Gene3D" id="3.40.47.10">
    <property type="match status" value="1"/>
</dbReference>
<dbReference type="HOGENOM" id="CLU_228233_0_0_11"/>
<dbReference type="SUPFAM" id="SSF52777">
    <property type="entry name" value="CoA-dependent acyltransferases"/>
    <property type="match status" value="4"/>
</dbReference>
<dbReference type="InterPro" id="IPR014030">
    <property type="entry name" value="Ketoacyl_synth_N"/>
</dbReference>
<gene>
    <name evidence="12" type="ORF">SU9_001805</name>
    <name evidence="11" type="ORF">SU9_26429</name>
</gene>
<dbReference type="PROSITE" id="PS52004">
    <property type="entry name" value="KS3_2"/>
    <property type="match status" value="1"/>
</dbReference>
<feature type="region of interest" description="Disordered" evidence="8">
    <location>
        <begin position="2061"/>
        <end position="2083"/>
    </location>
</feature>
<keyword evidence="4" id="KW-0808">Transferase</keyword>
<evidence type="ECO:0000313" key="12">
    <source>
        <dbReference type="EMBL" id="QTZ90349.1"/>
    </source>
</evidence>
<evidence type="ECO:0000313" key="11">
    <source>
        <dbReference type="EMBL" id="EJJ03921.1"/>
    </source>
</evidence>
<dbReference type="Gene3D" id="1.10.1200.10">
    <property type="entry name" value="ACP-like"/>
    <property type="match status" value="2"/>
</dbReference>
<dbReference type="KEGG" id="sauh:SU9_001805"/>
<dbReference type="Pfam" id="PF13193">
    <property type="entry name" value="AMP-binding_C"/>
    <property type="match status" value="1"/>
</dbReference>
<dbReference type="STRING" id="1160718.SU9_26429"/>
<evidence type="ECO:0000256" key="2">
    <source>
        <dbReference type="ARBA" id="ARBA00022450"/>
    </source>
</evidence>
<evidence type="ECO:0000256" key="1">
    <source>
        <dbReference type="ARBA" id="ARBA00001957"/>
    </source>
</evidence>
<dbReference type="eggNOG" id="COG1020">
    <property type="taxonomic scope" value="Bacteria"/>
</dbReference>
<evidence type="ECO:0000256" key="3">
    <source>
        <dbReference type="ARBA" id="ARBA00022553"/>
    </source>
</evidence>
<dbReference type="InterPro" id="IPR016035">
    <property type="entry name" value="Acyl_Trfase/lysoPLipase"/>
</dbReference>
<dbReference type="InterPro" id="IPR010071">
    <property type="entry name" value="AA_adenyl_dom"/>
</dbReference>